<name>A0A8H2PZ17_9MICO</name>
<dbReference type="PANTHER" id="PTHR34351">
    <property type="entry name" value="SLR1927 PROTEIN-RELATED"/>
    <property type="match status" value="1"/>
</dbReference>
<feature type="domain" description="DUF58" evidence="2">
    <location>
        <begin position="219"/>
        <end position="261"/>
    </location>
</feature>
<dbReference type="RefSeq" id="WP_141991119.1">
    <property type="nucleotide sequence ID" value="NZ_VFRA01000001.1"/>
</dbReference>
<protein>
    <submittedName>
        <fullName evidence="3">Uncharacterized protein (DUF58 family)</fullName>
    </submittedName>
</protein>
<sequence length="456" mass="49803">MPRLDFRRAIRVVLGGARPTRRGLAFLVLGSVGILAGFTTGMPILLYVGCFVLALPVVAFTFVRTRESTMSVTRRFSFAVVEAGSTTAVTLRVDNAARRVTSPVRWRDSLPWRPWVTDSGWLPRLSVKTGLTSDRSAAQLSYSLTPTERGVFEVGPLVVEATDPFDLAWGAWNVGSVTPLVVTPRVVQLATSALVAQSGDGEARVVQRRSAGDDDDSMTREYRRGDAMRRVHWKASARHGSLMVRQEEQHSYPEARIIVDTRLEGYPDASRASVTPAMSAVGASRSQSARFEWVVTMLASAVVQLRREGFLIHIIETAQSQLTDAATVHRRSSAEQELLTRLASFAPIESSAAWEGEPSTRSSTRGPVIALMANPEPVTVDFLVRQSTNNVLAVAFVVEPTSGFGDRERFGSAKRPPLADELRTAGWKVISVKSFDDVAEAWNLFVAQSRVASDGS</sequence>
<dbReference type="Proteomes" id="UP000316560">
    <property type="component" value="Unassembled WGS sequence"/>
</dbReference>
<evidence type="ECO:0000259" key="2">
    <source>
        <dbReference type="Pfam" id="PF01882"/>
    </source>
</evidence>
<organism evidence="3 4">
    <name type="scientific">Rhodoglobus vestalii</name>
    <dbReference type="NCBI Taxonomy" id="193384"/>
    <lineage>
        <taxon>Bacteria</taxon>
        <taxon>Bacillati</taxon>
        <taxon>Actinomycetota</taxon>
        <taxon>Actinomycetes</taxon>
        <taxon>Micrococcales</taxon>
        <taxon>Microbacteriaceae</taxon>
        <taxon>Rhodoglobus</taxon>
    </lineage>
</organism>
<dbReference type="Pfam" id="PF01882">
    <property type="entry name" value="DUF58"/>
    <property type="match status" value="1"/>
</dbReference>
<evidence type="ECO:0000256" key="1">
    <source>
        <dbReference type="SAM" id="Phobius"/>
    </source>
</evidence>
<dbReference type="AlphaFoldDB" id="A0A8H2PZ17"/>
<keyword evidence="1" id="KW-0472">Membrane</keyword>
<gene>
    <name evidence="3" type="ORF">FB472_2530</name>
</gene>
<keyword evidence="4" id="KW-1185">Reference proteome</keyword>
<proteinExistence type="predicted"/>
<dbReference type="InterPro" id="IPR002881">
    <property type="entry name" value="DUF58"/>
</dbReference>
<dbReference type="EMBL" id="VFRA01000001">
    <property type="protein sequence ID" value="TQO20874.1"/>
    <property type="molecule type" value="Genomic_DNA"/>
</dbReference>
<evidence type="ECO:0000313" key="3">
    <source>
        <dbReference type="EMBL" id="TQO20874.1"/>
    </source>
</evidence>
<evidence type="ECO:0000313" key="4">
    <source>
        <dbReference type="Proteomes" id="UP000316560"/>
    </source>
</evidence>
<keyword evidence="1" id="KW-1133">Transmembrane helix</keyword>
<dbReference type="OrthoDB" id="9812729at2"/>
<accession>A0A8H2PZ17</accession>
<comment type="caution">
    <text evidence="3">The sequence shown here is derived from an EMBL/GenBank/DDBJ whole genome shotgun (WGS) entry which is preliminary data.</text>
</comment>
<reference evidence="3 4" key="1">
    <citation type="submission" date="2019-06" db="EMBL/GenBank/DDBJ databases">
        <title>Sequencing the genomes of 1000 actinobacteria strains.</title>
        <authorList>
            <person name="Klenk H.-P."/>
        </authorList>
    </citation>
    <scope>NUCLEOTIDE SEQUENCE [LARGE SCALE GENOMIC DNA]</scope>
    <source>
        <strain evidence="3 4">DSM 21947</strain>
    </source>
</reference>
<dbReference type="PANTHER" id="PTHR34351:SF1">
    <property type="entry name" value="SLR1927 PROTEIN"/>
    <property type="match status" value="1"/>
</dbReference>
<feature type="transmembrane region" description="Helical" evidence="1">
    <location>
        <begin position="21"/>
        <end position="38"/>
    </location>
</feature>
<keyword evidence="1" id="KW-0812">Transmembrane</keyword>